<sequence>MSLPAGISAFLPGTSVAAGAAVLFAVGSVLQHEAASSSAHARGVELRQLVTRPKWMVGQSATVLGTVLQVVALALAPVAIVQPVLAGGLVVALAIRSVRDRCLPSRLDGIGAVLTCGGLAVFLVAARPAAGTGDRLPPWFAVAGAVLLAVGLVAAASRVERGPWGALACGAAAGVAAGVAAVLISAAVKTFGERGLLPTLGGSALWAALAVAVVAQLGSQQAYARGALAWSMPALVLLDPLAAVPAARFLTGERLEPGHAIVWVPAAAVAVVGVILLARTGEGCRRPVFRRRVSGKPGDHERTGAEL</sequence>
<evidence type="ECO:0000313" key="3">
    <source>
        <dbReference type="Proteomes" id="UP001589535"/>
    </source>
</evidence>
<dbReference type="EMBL" id="JBHMBK010000029">
    <property type="protein sequence ID" value="MFB9688774.1"/>
    <property type="molecule type" value="Genomic_DNA"/>
</dbReference>
<dbReference type="Proteomes" id="UP001589535">
    <property type="component" value="Unassembled WGS sequence"/>
</dbReference>
<feature type="transmembrane region" description="Helical" evidence="1">
    <location>
        <begin position="164"/>
        <end position="184"/>
    </location>
</feature>
<feature type="transmembrane region" description="Helical" evidence="1">
    <location>
        <begin position="107"/>
        <end position="126"/>
    </location>
</feature>
<keyword evidence="3" id="KW-1185">Reference proteome</keyword>
<feature type="transmembrane region" description="Helical" evidence="1">
    <location>
        <begin position="67"/>
        <end position="95"/>
    </location>
</feature>
<evidence type="ECO:0000313" key="2">
    <source>
        <dbReference type="EMBL" id="MFB9688774.1"/>
    </source>
</evidence>
<feature type="transmembrane region" description="Helical" evidence="1">
    <location>
        <begin position="138"/>
        <end position="157"/>
    </location>
</feature>
<comment type="caution">
    <text evidence="2">The sequence shown here is derived from an EMBL/GenBank/DDBJ whole genome shotgun (WGS) entry which is preliminary data.</text>
</comment>
<dbReference type="NCBIfam" id="NF038012">
    <property type="entry name" value="DMT_1"/>
    <property type="match status" value="1"/>
</dbReference>
<protein>
    <submittedName>
        <fullName evidence="2">DMT family transporter</fullName>
    </submittedName>
</protein>
<dbReference type="RefSeq" id="WP_378201389.1">
    <property type="nucleotide sequence ID" value="NZ_JBHMBK010000029.1"/>
</dbReference>
<feature type="transmembrane region" description="Helical" evidence="1">
    <location>
        <begin position="227"/>
        <end position="248"/>
    </location>
</feature>
<proteinExistence type="predicted"/>
<gene>
    <name evidence="2" type="ORF">ACFFTO_31750</name>
</gene>
<dbReference type="PANTHER" id="PTHR40761">
    <property type="entry name" value="CONSERVED INTEGRAL MEMBRANE ALANINE VALINE AND LEUCINE RICH PROTEIN-RELATED"/>
    <property type="match status" value="1"/>
</dbReference>
<reference evidence="2 3" key="1">
    <citation type="submission" date="2024-09" db="EMBL/GenBank/DDBJ databases">
        <authorList>
            <person name="Sun Q."/>
            <person name="Mori K."/>
        </authorList>
    </citation>
    <scope>NUCLEOTIDE SEQUENCE [LARGE SCALE GENOMIC DNA]</scope>
    <source>
        <strain evidence="2 3">JCM 13852</strain>
    </source>
</reference>
<organism evidence="2 3">
    <name type="scientific">Amycolatopsis plumensis</name>
    <dbReference type="NCBI Taxonomy" id="236508"/>
    <lineage>
        <taxon>Bacteria</taxon>
        <taxon>Bacillati</taxon>
        <taxon>Actinomycetota</taxon>
        <taxon>Actinomycetes</taxon>
        <taxon>Pseudonocardiales</taxon>
        <taxon>Pseudonocardiaceae</taxon>
        <taxon>Amycolatopsis</taxon>
    </lineage>
</organism>
<dbReference type="PANTHER" id="PTHR40761:SF1">
    <property type="entry name" value="CONSERVED INTEGRAL MEMBRANE ALANINE VALINE AND LEUCINE RICH PROTEIN-RELATED"/>
    <property type="match status" value="1"/>
</dbReference>
<keyword evidence="1" id="KW-0812">Transmembrane</keyword>
<evidence type="ECO:0000256" key="1">
    <source>
        <dbReference type="SAM" id="Phobius"/>
    </source>
</evidence>
<feature type="transmembrane region" description="Helical" evidence="1">
    <location>
        <begin position="260"/>
        <end position="278"/>
    </location>
</feature>
<feature type="transmembrane region" description="Helical" evidence="1">
    <location>
        <begin position="196"/>
        <end position="215"/>
    </location>
</feature>
<keyword evidence="1" id="KW-0472">Membrane</keyword>
<name>A0ABV5UBL1_9PSEU</name>
<accession>A0ABV5UBL1</accession>
<keyword evidence="1" id="KW-1133">Transmembrane helix</keyword>